<evidence type="ECO:0000313" key="3">
    <source>
        <dbReference type="Proteomes" id="UP000299102"/>
    </source>
</evidence>
<keyword evidence="3" id="KW-1185">Reference proteome</keyword>
<name>A0A4C1WHG9_EUMVA</name>
<feature type="region of interest" description="Disordered" evidence="1">
    <location>
        <begin position="1"/>
        <end position="25"/>
    </location>
</feature>
<dbReference type="Proteomes" id="UP000299102">
    <property type="component" value="Unassembled WGS sequence"/>
</dbReference>
<reference evidence="2 3" key="1">
    <citation type="journal article" date="2019" name="Commun. Biol.">
        <title>The bagworm genome reveals a unique fibroin gene that provides high tensile strength.</title>
        <authorList>
            <person name="Kono N."/>
            <person name="Nakamura H."/>
            <person name="Ohtoshi R."/>
            <person name="Tomita M."/>
            <person name="Numata K."/>
            <person name="Arakawa K."/>
        </authorList>
    </citation>
    <scope>NUCLEOTIDE SEQUENCE [LARGE SCALE GENOMIC DNA]</scope>
</reference>
<evidence type="ECO:0000256" key="1">
    <source>
        <dbReference type="SAM" id="MobiDB-lite"/>
    </source>
</evidence>
<accession>A0A4C1WHG9</accession>
<sequence length="96" mass="11198">MVCAKEKKNGYRRKGRSEGDHTRCGDPRRMCETLKTVVKRTIARQRSCELQSRTLHRTRPCNEAKRRRGYLNYDARMRRAIRPVLAAGAETKQLGH</sequence>
<comment type="caution">
    <text evidence="2">The sequence shown here is derived from an EMBL/GenBank/DDBJ whole genome shotgun (WGS) entry which is preliminary data.</text>
</comment>
<organism evidence="2 3">
    <name type="scientific">Eumeta variegata</name>
    <name type="common">Bagworm moth</name>
    <name type="synonym">Eumeta japonica</name>
    <dbReference type="NCBI Taxonomy" id="151549"/>
    <lineage>
        <taxon>Eukaryota</taxon>
        <taxon>Metazoa</taxon>
        <taxon>Ecdysozoa</taxon>
        <taxon>Arthropoda</taxon>
        <taxon>Hexapoda</taxon>
        <taxon>Insecta</taxon>
        <taxon>Pterygota</taxon>
        <taxon>Neoptera</taxon>
        <taxon>Endopterygota</taxon>
        <taxon>Lepidoptera</taxon>
        <taxon>Glossata</taxon>
        <taxon>Ditrysia</taxon>
        <taxon>Tineoidea</taxon>
        <taxon>Psychidae</taxon>
        <taxon>Oiketicinae</taxon>
        <taxon>Eumeta</taxon>
    </lineage>
</organism>
<proteinExistence type="predicted"/>
<evidence type="ECO:0000313" key="2">
    <source>
        <dbReference type="EMBL" id="GBP50621.1"/>
    </source>
</evidence>
<protein>
    <submittedName>
        <fullName evidence="2">Uncharacterized protein</fullName>
    </submittedName>
</protein>
<dbReference type="AlphaFoldDB" id="A0A4C1WHG9"/>
<dbReference type="EMBL" id="BGZK01000569">
    <property type="protein sequence ID" value="GBP50621.1"/>
    <property type="molecule type" value="Genomic_DNA"/>
</dbReference>
<gene>
    <name evidence="2" type="ORF">EVAR_28811_1</name>
</gene>
<feature type="compositionally biased region" description="Basic and acidic residues" evidence="1">
    <location>
        <begin position="16"/>
        <end position="25"/>
    </location>
</feature>